<evidence type="ECO:0000256" key="1">
    <source>
        <dbReference type="SAM" id="Phobius"/>
    </source>
</evidence>
<comment type="caution">
    <text evidence="2">The sequence shown here is derived from an EMBL/GenBank/DDBJ whole genome shotgun (WGS) entry which is preliminary data.</text>
</comment>
<dbReference type="AlphaFoldDB" id="A0A562SSE7"/>
<dbReference type="RefSeq" id="WP_144886221.1">
    <property type="nucleotide sequence ID" value="NZ_VLLE01000003.1"/>
</dbReference>
<accession>A0A562SSE7</accession>
<keyword evidence="1" id="KW-0472">Membrane</keyword>
<organism evidence="2 3">
    <name type="scientific">Lacibacter cauensis</name>
    <dbReference type="NCBI Taxonomy" id="510947"/>
    <lineage>
        <taxon>Bacteria</taxon>
        <taxon>Pseudomonadati</taxon>
        <taxon>Bacteroidota</taxon>
        <taxon>Chitinophagia</taxon>
        <taxon>Chitinophagales</taxon>
        <taxon>Chitinophagaceae</taxon>
        <taxon>Lacibacter</taxon>
    </lineage>
</organism>
<evidence type="ECO:0008006" key="4">
    <source>
        <dbReference type="Google" id="ProtNLM"/>
    </source>
</evidence>
<feature type="transmembrane region" description="Helical" evidence="1">
    <location>
        <begin position="20"/>
        <end position="40"/>
    </location>
</feature>
<keyword evidence="1" id="KW-0812">Transmembrane</keyword>
<keyword evidence="1" id="KW-1133">Transmembrane helix</keyword>
<keyword evidence="3" id="KW-1185">Reference proteome</keyword>
<evidence type="ECO:0000313" key="3">
    <source>
        <dbReference type="Proteomes" id="UP000316167"/>
    </source>
</evidence>
<dbReference type="SUPFAM" id="SSF56059">
    <property type="entry name" value="Glutathione synthetase ATP-binding domain-like"/>
    <property type="match status" value="1"/>
</dbReference>
<gene>
    <name evidence="2" type="ORF">IQ13_2063</name>
</gene>
<protein>
    <recommendedName>
        <fullName evidence="4">ATP-grasp domain-containing protein</fullName>
    </recommendedName>
</protein>
<proteinExistence type="predicted"/>
<sequence length="356" mass="41022">MRLPKLFTHHPFFIRLLHWEYWSFTAVYGWIYPVFALLCVRAGGKFFFTAANPTIQYGGFLMEPKQEIYPLLPAGYYPLFFHVPVHTPFVQIEQMLQQHQFNFPLIAKPVIGMQGKAVKKINTKEELQSYASICTVDFMIQELSPYTKEVGIFYYRIPGEAKGHITGIVAKEPMTVVGDGVSSLYELILNVPRYILQMDALKHMYGSDILQVLKKGEVKVLAPYGNHARGSKFVDWTVKVDATFVASIDAVCQQIDGFYYGRLDVMYNDWDDLRQGNNFHIIELNGAGSDPTHMYDPKHSLFFAWKEIIRHWFILWRISKRNHAKGHGYMTLKEGVAMFKRNAAHVQKLDALALKL</sequence>
<dbReference type="OrthoDB" id="9775266at2"/>
<reference evidence="2 3" key="1">
    <citation type="journal article" date="2015" name="Stand. Genomic Sci.">
        <title>Genomic Encyclopedia of Bacterial and Archaeal Type Strains, Phase III: the genomes of soil and plant-associated and newly described type strains.</title>
        <authorList>
            <person name="Whitman W.B."/>
            <person name="Woyke T."/>
            <person name="Klenk H.P."/>
            <person name="Zhou Y."/>
            <person name="Lilburn T.G."/>
            <person name="Beck B.J."/>
            <person name="De Vos P."/>
            <person name="Vandamme P."/>
            <person name="Eisen J.A."/>
            <person name="Garrity G."/>
            <person name="Hugenholtz P."/>
            <person name="Kyrpides N.C."/>
        </authorList>
    </citation>
    <scope>NUCLEOTIDE SEQUENCE [LARGE SCALE GENOMIC DNA]</scope>
    <source>
        <strain evidence="2 3">CGMCC 1.7271</strain>
    </source>
</reference>
<dbReference type="Gene3D" id="3.30.1490.20">
    <property type="entry name" value="ATP-grasp fold, A domain"/>
    <property type="match status" value="1"/>
</dbReference>
<dbReference type="Proteomes" id="UP000316167">
    <property type="component" value="Unassembled WGS sequence"/>
</dbReference>
<dbReference type="EMBL" id="VLLE01000003">
    <property type="protein sequence ID" value="TWI83944.1"/>
    <property type="molecule type" value="Genomic_DNA"/>
</dbReference>
<dbReference type="GO" id="GO:0005524">
    <property type="term" value="F:ATP binding"/>
    <property type="evidence" value="ECO:0007669"/>
    <property type="project" value="InterPro"/>
</dbReference>
<name>A0A562SSE7_9BACT</name>
<evidence type="ECO:0000313" key="2">
    <source>
        <dbReference type="EMBL" id="TWI83944.1"/>
    </source>
</evidence>
<dbReference type="InterPro" id="IPR013815">
    <property type="entry name" value="ATP_grasp_subdomain_1"/>
</dbReference>